<comment type="caution">
    <text evidence="5">The sequence shown here is derived from an EMBL/GenBank/DDBJ whole genome shotgun (WGS) entry which is preliminary data.</text>
</comment>
<comment type="catalytic activity">
    <reaction evidence="4">
        <text>a 2-deoxystreptamine antibiotic + acetyl-CoA = an N(3)-acetyl-2-deoxystreptamine antibiotic + CoA + H(+)</text>
        <dbReference type="Rhea" id="RHEA:12665"/>
        <dbReference type="ChEBI" id="CHEBI:15378"/>
        <dbReference type="ChEBI" id="CHEBI:57287"/>
        <dbReference type="ChEBI" id="CHEBI:57288"/>
        <dbReference type="ChEBI" id="CHEBI:57921"/>
        <dbReference type="ChEBI" id="CHEBI:77452"/>
        <dbReference type="EC" id="2.3.1.81"/>
    </reaction>
</comment>
<dbReference type="PANTHER" id="PTHR11104:SF0">
    <property type="entry name" value="SPBETA PROPHAGE-DERIVED AMINOGLYCOSIDE N(3')-ACETYLTRANSFERASE-LIKE PROTEIN YOKD"/>
    <property type="match status" value="1"/>
</dbReference>
<sequence length="268" mass="30531">MSREHDVVKSSHRAYTKNSLIKDFKSIGIKKGMTIIVHSSLSSIGWVCGGPIAVIDALIEVIGEDGNIVMPSHSGDYSEPSYWCNPEVPKEWYEIIREEMPAFNPKTTPCRGMGIIAETFIKYEGVKRSYHPQVSFSAYGKDKNFIIENHSLEYGLSENSPIARLYDLDAYVLLLGVPYDNNTSFHLSEYRSECREKFISGAPIFENGKRIWKEFYDLELDSDGFGYIGELFEKNYKVVNYKIGNANCKLFSQRECVDFATKFLSQKS</sequence>
<keyword evidence="2 4" id="KW-0808">Transferase</keyword>
<dbReference type="InterPro" id="IPR028345">
    <property type="entry name" value="Antibiotic_NAT-like"/>
</dbReference>
<keyword evidence="3 4" id="KW-0012">Acyltransferase</keyword>
<evidence type="ECO:0000256" key="4">
    <source>
        <dbReference type="RuleBase" id="RU365031"/>
    </source>
</evidence>
<comment type="similarity">
    <text evidence="1 4">Belongs to the antibiotic N-acetyltransferase family.</text>
</comment>
<accession>A0ABP3XDA1</accession>
<dbReference type="SUPFAM" id="SSF110710">
    <property type="entry name" value="TTHA0583/YokD-like"/>
    <property type="match status" value="1"/>
</dbReference>
<dbReference type="RefSeq" id="WP_346044235.1">
    <property type="nucleotide sequence ID" value="NZ_BAAACP010000007.1"/>
</dbReference>
<proteinExistence type="inferred from homology"/>
<dbReference type="Pfam" id="PF02522">
    <property type="entry name" value="Antibiotic_NAT"/>
    <property type="match status" value="1"/>
</dbReference>
<evidence type="ECO:0000313" key="5">
    <source>
        <dbReference type="EMBL" id="GAA0863619.1"/>
    </source>
</evidence>
<name>A0ABP3XDA1_9FIRM</name>
<dbReference type="Proteomes" id="UP001400965">
    <property type="component" value="Unassembled WGS sequence"/>
</dbReference>
<evidence type="ECO:0000256" key="2">
    <source>
        <dbReference type="ARBA" id="ARBA00022679"/>
    </source>
</evidence>
<keyword evidence="6" id="KW-1185">Reference proteome</keyword>
<gene>
    <name evidence="5" type="primary">aacC</name>
    <name evidence="5" type="ORF">GCM10008917_13820</name>
</gene>
<dbReference type="InterPro" id="IPR003679">
    <property type="entry name" value="Amioglycoside_AcTrfase"/>
</dbReference>
<evidence type="ECO:0000256" key="1">
    <source>
        <dbReference type="ARBA" id="ARBA00006383"/>
    </source>
</evidence>
<organism evidence="5 6">
    <name type="scientific">Paraclostridium tenue</name>
    <dbReference type="NCBI Taxonomy" id="1737"/>
    <lineage>
        <taxon>Bacteria</taxon>
        <taxon>Bacillati</taxon>
        <taxon>Bacillota</taxon>
        <taxon>Clostridia</taxon>
        <taxon>Peptostreptococcales</taxon>
        <taxon>Peptostreptococcaceae</taxon>
        <taxon>Paraclostridium</taxon>
    </lineage>
</organism>
<dbReference type="EMBL" id="BAAACP010000007">
    <property type="protein sequence ID" value="GAA0863619.1"/>
    <property type="molecule type" value="Genomic_DNA"/>
</dbReference>
<dbReference type="PANTHER" id="PTHR11104">
    <property type="entry name" value="AMINOGLYCOSIDE N3-ACETYLTRANSFERASE"/>
    <property type="match status" value="1"/>
</dbReference>
<dbReference type="EC" id="2.3.1.-" evidence="4"/>
<reference evidence="6" key="1">
    <citation type="journal article" date="2019" name="Int. J. Syst. Evol. Microbiol.">
        <title>The Global Catalogue of Microorganisms (GCM) 10K type strain sequencing project: providing services to taxonomists for standard genome sequencing and annotation.</title>
        <authorList>
            <consortium name="The Broad Institute Genomics Platform"/>
            <consortium name="The Broad Institute Genome Sequencing Center for Infectious Disease"/>
            <person name="Wu L."/>
            <person name="Ma J."/>
        </authorList>
    </citation>
    <scope>NUCLEOTIDE SEQUENCE [LARGE SCALE GENOMIC DNA]</scope>
    <source>
        <strain evidence="6">JCM 6486</strain>
    </source>
</reference>
<protein>
    <recommendedName>
        <fullName evidence="4">Aminoglycoside N(3)-acetyltransferase</fullName>
        <ecNumber evidence="4">2.3.1.-</ecNumber>
    </recommendedName>
</protein>
<evidence type="ECO:0000313" key="6">
    <source>
        <dbReference type="Proteomes" id="UP001400965"/>
    </source>
</evidence>
<keyword evidence="4" id="KW-0046">Antibiotic resistance</keyword>
<evidence type="ECO:0000256" key="3">
    <source>
        <dbReference type="ARBA" id="ARBA00023315"/>
    </source>
</evidence>